<gene>
    <name evidence="1" type="ORF">PMO01_18415</name>
</gene>
<organism evidence="1">
    <name type="scientific">Pseudomonas moraviensis R28-S</name>
    <dbReference type="NCBI Taxonomy" id="1395516"/>
    <lineage>
        <taxon>Bacteria</taxon>
        <taxon>Pseudomonadati</taxon>
        <taxon>Pseudomonadota</taxon>
        <taxon>Gammaproteobacteria</taxon>
        <taxon>Pseudomonadales</taxon>
        <taxon>Pseudomonadaceae</taxon>
        <taxon>Pseudomonas</taxon>
    </lineage>
</organism>
<evidence type="ECO:0000313" key="1">
    <source>
        <dbReference type="EMBL" id="ETF06824.1"/>
    </source>
</evidence>
<dbReference type="AlphaFoldDB" id="V8R6B8"/>
<dbReference type="EMBL" id="AYMZ01000008">
    <property type="protein sequence ID" value="ETF06824.1"/>
    <property type="molecule type" value="Genomic_DNA"/>
</dbReference>
<accession>V8R6B8</accession>
<dbReference type="RefSeq" id="WP_024013717.1">
    <property type="nucleotide sequence ID" value="NZ_CM002330.1"/>
</dbReference>
<reference evidence="1" key="1">
    <citation type="journal article" date="2014" name="Genome Announc.">
        <title>Draft Genome Sequence of Pseudomonas moraviensis R28-S.</title>
        <authorList>
            <person name="Hunter S.S."/>
            <person name="Yano H."/>
            <person name="Loftie-Eaton W."/>
            <person name="Hughes J."/>
            <person name="De Gelder L."/>
            <person name="Stragier P."/>
            <person name="De Vos P."/>
            <person name="Settles M.L."/>
            <person name="Top E.M."/>
        </authorList>
    </citation>
    <scope>NUCLEOTIDE SEQUENCE [LARGE SCALE GENOMIC DNA]</scope>
    <source>
        <strain evidence="1">R28-S</strain>
    </source>
</reference>
<name>V8R6B8_9PSED</name>
<dbReference type="Proteomes" id="UP000024771">
    <property type="component" value="Chromosome"/>
</dbReference>
<dbReference type="PATRIC" id="fig|1395516.4.peg.3737"/>
<protein>
    <submittedName>
        <fullName evidence="1">Uncharacterized protein</fullName>
    </submittedName>
</protein>
<sequence length="120" mass="13943">MNGKHIAVQSTTKNMDFLIKKCPESLEFFRQAVITNHYLLDSSLMNVKTTLVLEGKEEDLEFFQIPTDKLKGLVVRVGMKKYVNEDVSDLLLFYFPLTNSFVFKEVSGEISHSFDFFRYT</sequence>
<comment type="caution">
    <text evidence="1">The sequence shown here is derived from an EMBL/GenBank/DDBJ whole genome shotgun (WGS) entry which is preliminary data.</text>
</comment>
<proteinExistence type="predicted"/>
<dbReference type="HOGENOM" id="CLU_2047675_0_0_6"/>